<keyword evidence="2" id="KW-1185">Reference proteome</keyword>
<evidence type="ECO:0000313" key="1">
    <source>
        <dbReference type="EMBL" id="KAI3731394.1"/>
    </source>
</evidence>
<reference evidence="2" key="1">
    <citation type="journal article" date="2022" name="Mol. Ecol. Resour.">
        <title>The genomes of chicory, endive, great burdock and yacon provide insights into Asteraceae palaeo-polyploidization history and plant inulin production.</title>
        <authorList>
            <person name="Fan W."/>
            <person name="Wang S."/>
            <person name="Wang H."/>
            <person name="Wang A."/>
            <person name="Jiang F."/>
            <person name="Liu H."/>
            <person name="Zhao H."/>
            <person name="Xu D."/>
            <person name="Zhang Y."/>
        </authorList>
    </citation>
    <scope>NUCLEOTIDE SEQUENCE [LARGE SCALE GENOMIC DNA]</scope>
    <source>
        <strain evidence="2">cv. Yunnan</strain>
    </source>
</reference>
<comment type="caution">
    <text evidence="1">The sequence shown here is derived from an EMBL/GenBank/DDBJ whole genome shotgun (WGS) entry which is preliminary data.</text>
</comment>
<dbReference type="Proteomes" id="UP001056120">
    <property type="component" value="Linkage Group LG21"/>
</dbReference>
<name>A0ACB9CAV7_9ASTR</name>
<gene>
    <name evidence="1" type="ORF">L1987_62582</name>
</gene>
<proteinExistence type="predicted"/>
<dbReference type="EMBL" id="CM042038">
    <property type="protein sequence ID" value="KAI3731394.1"/>
    <property type="molecule type" value="Genomic_DNA"/>
</dbReference>
<reference evidence="1 2" key="2">
    <citation type="journal article" date="2022" name="Mol. Ecol. Resour.">
        <title>The genomes of chicory, endive, great burdock and yacon provide insights into Asteraceae paleo-polyploidization history and plant inulin production.</title>
        <authorList>
            <person name="Fan W."/>
            <person name="Wang S."/>
            <person name="Wang H."/>
            <person name="Wang A."/>
            <person name="Jiang F."/>
            <person name="Liu H."/>
            <person name="Zhao H."/>
            <person name="Xu D."/>
            <person name="Zhang Y."/>
        </authorList>
    </citation>
    <scope>NUCLEOTIDE SEQUENCE [LARGE SCALE GENOMIC DNA]</scope>
    <source>
        <strain evidence="2">cv. Yunnan</strain>
        <tissue evidence="1">Leaves</tissue>
    </source>
</reference>
<sequence>MLQIKTWALGGHAILPKTKDDHVIGAGGNQMVRLERKIVKMHDRLSRKAGTRSAVVGQSKTIGGGCGMTMARRWLGMDTGAMTVMTQIEEKSTMILQSKKIGKGYD</sequence>
<accession>A0ACB9CAV7</accession>
<organism evidence="1 2">
    <name type="scientific">Smallanthus sonchifolius</name>
    <dbReference type="NCBI Taxonomy" id="185202"/>
    <lineage>
        <taxon>Eukaryota</taxon>
        <taxon>Viridiplantae</taxon>
        <taxon>Streptophyta</taxon>
        <taxon>Embryophyta</taxon>
        <taxon>Tracheophyta</taxon>
        <taxon>Spermatophyta</taxon>
        <taxon>Magnoliopsida</taxon>
        <taxon>eudicotyledons</taxon>
        <taxon>Gunneridae</taxon>
        <taxon>Pentapetalae</taxon>
        <taxon>asterids</taxon>
        <taxon>campanulids</taxon>
        <taxon>Asterales</taxon>
        <taxon>Asteraceae</taxon>
        <taxon>Asteroideae</taxon>
        <taxon>Heliantheae alliance</taxon>
        <taxon>Millerieae</taxon>
        <taxon>Smallanthus</taxon>
    </lineage>
</organism>
<evidence type="ECO:0000313" key="2">
    <source>
        <dbReference type="Proteomes" id="UP001056120"/>
    </source>
</evidence>
<protein>
    <submittedName>
        <fullName evidence="1">Uncharacterized protein</fullName>
    </submittedName>
</protein>